<dbReference type="AlphaFoldDB" id="A0A9D2BQU9"/>
<dbReference type="InterPro" id="IPR010496">
    <property type="entry name" value="AL/BT2_dom"/>
</dbReference>
<gene>
    <name evidence="3" type="ORF">H9848_10695</name>
</gene>
<accession>A0A9D2BQU9</accession>
<feature type="domain" description="3-keto-alpha-glucoside-1,2-lyase/3-keto-2-hydroxy-glucal hydratase" evidence="2">
    <location>
        <begin position="53"/>
        <end position="249"/>
    </location>
</feature>
<evidence type="ECO:0000259" key="2">
    <source>
        <dbReference type="Pfam" id="PF06439"/>
    </source>
</evidence>
<protein>
    <submittedName>
        <fullName evidence="3">DUF1080 domain-containing protein</fullName>
    </submittedName>
</protein>
<dbReference type="EMBL" id="DXEN01000080">
    <property type="protein sequence ID" value="HIX87055.1"/>
    <property type="molecule type" value="Genomic_DNA"/>
</dbReference>
<sequence>MKKVLLFVCAICGFTTISAQEGGHVSPAATEWYAPVPPVVQPADKPGNPPSDAIVLFDGKDLSKWVSPVKDGKPVAAKWKVEDGAIVIVPGSGPIQTKEYFGDCQLHIEFKTPEPGPNNTLQMKGNSGIFLQSIYEVQVLDAEDNPTYVNGMVGSIYKQQAPLANPYTGTNKWQVYDIFWKAPRFGTDGELVSPAMITVLLNGVLIQNNYILKGNTPYIGFPTYKPHGLQPLLLQDHGVPVAYRNIWIRNLPVNN</sequence>
<reference evidence="3" key="2">
    <citation type="submission" date="2021-04" db="EMBL/GenBank/DDBJ databases">
        <authorList>
            <person name="Gilroy R."/>
        </authorList>
    </citation>
    <scope>NUCLEOTIDE SEQUENCE</scope>
    <source>
        <strain evidence="3">ChiHecec2B26-12326</strain>
    </source>
</reference>
<evidence type="ECO:0000313" key="4">
    <source>
        <dbReference type="Proteomes" id="UP000823847"/>
    </source>
</evidence>
<feature type="chain" id="PRO_5039117995" evidence="1">
    <location>
        <begin position="20"/>
        <end position="255"/>
    </location>
</feature>
<dbReference type="Gene3D" id="2.60.120.560">
    <property type="entry name" value="Exo-inulinase, domain 1"/>
    <property type="match status" value="1"/>
</dbReference>
<keyword evidence="1" id="KW-0732">Signal</keyword>
<proteinExistence type="predicted"/>
<feature type="signal peptide" evidence="1">
    <location>
        <begin position="1"/>
        <end position="19"/>
    </location>
</feature>
<name>A0A9D2BQU9_9BACT</name>
<organism evidence="3 4">
    <name type="scientific">Candidatus Parabacteroides intestinigallinarum</name>
    <dbReference type="NCBI Taxonomy" id="2838722"/>
    <lineage>
        <taxon>Bacteria</taxon>
        <taxon>Pseudomonadati</taxon>
        <taxon>Bacteroidota</taxon>
        <taxon>Bacteroidia</taxon>
        <taxon>Bacteroidales</taxon>
        <taxon>Tannerellaceae</taxon>
        <taxon>Parabacteroides</taxon>
    </lineage>
</organism>
<evidence type="ECO:0000313" key="3">
    <source>
        <dbReference type="EMBL" id="HIX87055.1"/>
    </source>
</evidence>
<evidence type="ECO:0000256" key="1">
    <source>
        <dbReference type="SAM" id="SignalP"/>
    </source>
</evidence>
<dbReference type="GO" id="GO:0016787">
    <property type="term" value="F:hydrolase activity"/>
    <property type="evidence" value="ECO:0007669"/>
    <property type="project" value="InterPro"/>
</dbReference>
<reference evidence="3" key="1">
    <citation type="journal article" date="2021" name="PeerJ">
        <title>Extensive microbial diversity within the chicken gut microbiome revealed by metagenomics and culture.</title>
        <authorList>
            <person name="Gilroy R."/>
            <person name="Ravi A."/>
            <person name="Getino M."/>
            <person name="Pursley I."/>
            <person name="Horton D.L."/>
            <person name="Alikhan N.F."/>
            <person name="Baker D."/>
            <person name="Gharbi K."/>
            <person name="Hall N."/>
            <person name="Watson M."/>
            <person name="Adriaenssens E.M."/>
            <person name="Foster-Nyarko E."/>
            <person name="Jarju S."/>
            <person name="Secka A."/>
            <person name="Antonio M."/>
            <person name="Oren A."/>
            <person name="Chaudhuri R.R."/>
            <person name="La Ragione R."/>
            <person name="Hildebrand F."/>
            <person name="Pallen M.J."/>
        </authorList>
    </citation>
    <scope>NUCLEOTIDE SEQUENCE</scope>
    <source>
        <strain evidence="3">ChiHecec2B26-12326</strain>
    </source>
</reference>
<dbReference type="Proteomes" id="UP000823847">
    <property type="component" value="Unassembled WGS sequence"/>
</dbReference>
<dbReference type="Pfam" id="PF06439">
    <property type="entry name" value="3keto-disac_hyd"/>
    <property type="match status" value="1"/>
</dbReference>
<comment type="caution">
    <text evidence="3">The sequence shown here is derived from an EMBL/GenBank/DDBJ whole genome shotgun (WGS) entry which is preliminary data.</text>
</comment>